<evidence type="ECO:0000256" key="1">
    <source>
        <dbReference type="SAM" id="MobiDB-lite"/>
    </source>
</evidence>
<keyword evidence="3" id="KW-1185">Reference proteome</keyword>
<reference evidence="2 3" key="1">
    <citation type="submission" date="2020-07" db="EMBL/GenBank/DDBJ databases">
        <title>Comparative genomics of pyrophilous fungi reveals a link between fire events and developmental genes.</title>
        <authorList>
            <consortium name="DOE Joint Genome Institute"/>
            <person name="Steindorff A.S."/>
            <person name="Carver A."/>
            <person name="Calhoun S."/>
            <person name="Stillman K."/>
            <person name="Liu H."/>
            <person name="Lipzen A."/>
            <person name="Pangilinan J."/>
            <person name="Labutti K."/>
            <person name="Bruns T.D."/>
            <person name="Grigoriev I.V."/>
        </authorList>
    </citation>
    <scope>NUCLEOTIDE SEQUENCE [LARGE SCALE GENOMIC DNA]</scope>
    <source>
        <strain evidence="2 3">CBS 144469</strain>
    </source>
</reference>
<feature type="region of interest" description="Disordered" evidence="1">
    <location>
        <begin position="601"/>
        <end position="779"/>
    </location>
</feature>
<feature type="compositionally biased region" description="Pro residues" evidence="1">
    <location>
        <begin position="652"/>
        <end position="666"/>
    </location>
</feature>
<evidence type="ECO:0000313" key="2">
    <source>
        <dbReference type="EMBL" id="KAF6751217.1"/>
    </source>
</evidence>
<feature type="compositionally biased region" description="Low complexity" evidence="1">
    <location>
        <begin position="754"/>
        <end position="768"/>
    </location>
</feature>
<dbReference type="Gene3D" id="3.80.10.10">
    <property type="entry name" value="Ribonuclease Inhibitor"/>
    <property type="match status" value="1"/>
</dbReference>
<dbReference type="InterPro" id="IPR032675">
    <property type="entry name" value="LRR_dom_sf"/>
</dbReference>
<dbReference type="AlphaFoldDB" id="A0A8H6M4I9"/>
<evidence type="ECO:0000313" key="3">
    <source>
        <dbReference type="Proteomes" id="UP000521943"/>
    </source>
</evidence>
<dbReference type="EMBL" id="JACGCI010000052">
    <property type="protein sequence ID" value="KAF6751217.1"/>
    <property type="molecule type" value="Genomic_DNA"/>
</dbReference>
<evidence type="ECO:0008006" key="4">
    <source>
        <dbReference type="Google" id="ProtNLM"/>
    </source>
</evidence>
<proteinExistence type="predicted"/>
<sequence length="1152" mass="127143">MDPPTQLAIEPGDCNLVLQPRQAHSTHVAYLDERLPQQRDTSGQDRFNGRHPFRFSTNAFTIYRSALHPIHQLPIELLSFIIVLVVGDQVRTAEERSLLIGICSVCKFWFDAARYAHVLWRGVWFHPIGDRSCVQSTYIKMARWLRRSGTLQKTIRFSDAFCPCDTGRRCIMPCPILRKLLDEGPFIDHLALHVETTTCLSRFLALFGPSNSSMNRPWDRLRSLTLGARTNHHAFNLGHSPPIEAMLANLPAITSLSLYLPPQDDEQDDRRSAAIQSYIPSESLDRLTNLVTSWHWGDLSVMQLLRRCVRIETLTLDSQYKLLEDWGRYTDIVALPESSVVLTNVTTLRVRGGCLKLLEYIETPALLTLDLELGGSPFNGDLELGGSPFHGDVLRVKVLEFLVTSNIVERLQSLRICDSKASGQNLYSIIAPLKSLRNLTLADILTSEGVFGGISASGTLPTFSSLRRVHLLQLPATFEVDVELRSLGSRDAVTPRMFTVSYAEGATIREGLRHDSRVEVLPSYSHLCSPPTRCRWTCVLWEADILYYPTLDNVGDEVPRHDPGTASLCDGQLNDVGVVILSYTRSAALLDPNVTRIIGQPSVTFATQPTPPESPPRRSAKIQPPIPGCPSAVNGFDQVSRSQIEASQSTVPFPPNLPTASPPAVIPPTAFRLTRSSFGAKSSHATPDSTNTTTSPTSPRSRIPSKADEDNAHGHRPARPVPSRLNLAAISNHTPLSAPPNNTGNVLAPPGMARRSPTSPSHTPSNHNEPADGQAPLSLPPFRMMRRGGASRARIVRVAELGLTYNEGDDAAPPCGSRLLRRSRPGMVLFRELDRGLPSSSSGRIALGKCKSLVPDSEHTIEPEKLALDLGAATGDKSKADVGRVTAQTGMVCGCGGTRWRAMRWLTPTVDKQPKKSMLTFITTILYHGDAEVPNDACKANGTGGVYGRGGEEDANDDRIDERHWLIAEHLPPRRQPPPPVRAVRRSRVYQRPPHSHGYLLLPSTHILACRLTVSTRTATQLKPAELTAVTTSTPIASCLYPPSFFPKDFSTAEFHRGVVNQLSLIAKVAASGRFYGQPTPKCRWPIAVRGIGRLPQETLLDHCRSTNRKPNQDEQRKPVWVGGMVTTIERRLRCMQANQALHNLRVRRVRK</sequence>
<accession>A0A8H6M4I9</accession>
<feature type="compositionally biased region" description="Polar residues" evidence="1">
    <location>
        <begin position="729"/>
        <end position="745"/>
    </location>
</feature>
<comment type="caution">
    <text evidence="2">The sequence shown here is derived from an EMBL/GenBank/DDBJ whole genome shotgun (WGS) entry which is preliminary data.</text>
</comment>
<name>A0A8H6M4I9_9AGAR</name>
<dbReference type="Proteomes" id="UP000521943">
    <property type="component" value="Unassembled WGS sequence"/>
</dbReference>
<feature type="compositionally biased region" description="Low complexity" evidence="1">
    <location>
        <begin position="683"/>
        <end position="704"/>
    </location>
</feature>
<feature type="compositionally biased region" description="Polar residues" evidence="1">
    <location>
        <begin position="637"/>
        <end position="651"/>
    </location>
</feature>
<protein>
    <recommendedName>
        <fullName evidence="4">F-box domain-containing protein</fullName>
    </recommendedName>
</protein>
<gene>
    <name evidence="2" type="ORF">DFP72DRAFT_851148</name>
</gene>
<organism evidence="2 3">
    <name type="scientific">Ephemerocybe angulata</name>
    <dbReference type="NCBI Taxonomy" id="980116"/>
    <lineage>
        <taxon>Eukaryota</taxon>
        <taxon>Fungi</taxon>
        <taxon>Dikarya</taxon>
        <taxon>Basidiomycota</taxon>
        <taxon>Agaricomycotina</taxon>
        <taxon>Agaricomycetes</taxon>
        <taxon>Agaricomycetidae</taxon>
        <taxon>Agaricales</taxon>
        <taxon>Agaricineae</taxon>
        <taxon>Psathyrellaceae</taxon>
        <taxon>Ephemerocybe</taxon>
    </lineage>
</organism>